<feature type="region of interest" description="Disordered" evidence="1">
    <location>
        <begin position="1"/>
        <end position="104"/>
    </location>
</feature>
<accession>A0AAN6GK33</accession>
<sequence length="293" mass="32336">MVVTRSIRNATPHPARLPPPVPVPSESPPPSDTSSSDETESSSDEETSSSDSSTSSEDTSPSEETSNPSEETPIPPSPLVVPSVSPPHVSQVASVRTEQEEEQDEIQIVEPAVAAHPCRECYARNRACLVLPGEQRCTSCDKAKSGCNHGDRLPEFRGPQADIRKLIYGWLYASALRQDTYVPPKVNPRNDWTDKYLRAMLTKEQYESAIISEFLNRNAAEAPGAEHPGIASGSRPGTRSTPGRLAFNPDELDTPTKRRRAREAHDEEIARLEKELYRIKRNKTMLQALINAE</sequence>
<keyword evidence="3" id="KW-1185">Reference proteome</keyword>
<dbReference type="Proteomes" id="UP001176517">
    <property type="component" value="Unassembled WGS sequence"/>
</dbReference>
<feature type="compositionally biased region" description="Low complexity" evidence="1">
    <location>
        <begin position="49"/>
        <end position="72"/>
    </location>
</feature>
<feature type="region of interest" description="Disordered" evidence="1">
    <location>
        <begin position="223"/>
        <end position="266"/>
    </location>
</feature>
<name>A0AAN6GK33_9BASI</name>
<comment type="caution">
    <text evidence="2">The sequence shown here is derived from an EMBL/GenBank/DDBJ whole genome shotgun (WGS) entry which is preliminary data.</text>
</comment>
<feature type="non-terminal residue" evidence="2">
    <location>
        <position position="293"/>
    </location>
</feature>
<evidence type="ECO:0000313" key="3">
    <source>
        <dbReference type="Proteomes" id="UP001176517"/>
    </source>
</evidence>
<protein>
    <submittedName>
        <fullName evidence="2">Uncharacterized protein</fullName>
    </submittedName>
</protein>
<dbReference type="AlphaFoldDB" id="A0AAN6GK33"/>
<feature type="compositionally biased region" description="Low complexity" evidence="1">
    <location>
        <begin position="80"/>
        <end position="95"/>
    </location>
</feature>
<evidence type="ECO:0000256" key="1">
    <source>
        <dbReference type="SAM" id="MobiDB-lite"/>
    </source>
</evidence>
<feature type="compositionally biased region" description="Acidic residues" evidence="1">
    <location>
        <begin position="35"/>
        <end position="48"/>
    </location>
</feature>
<feature type="compositionally biased region" description="Pro residues" evidence="1">
    <location>
        <begin position="15"/>
        <end position="31"/>
    </location>
</feature>
<gene>
    <name evidence="2" type="ORF">OC846_006967</name>
</gene>
<evidence type="ECO:0000313" key="2">
    <source>
        <dbReference type="EMBL" id="KAK0541708.1"/>
    </source>
</evidence>
<dbReference type="EMBL" id="JAPDMZ010000802">
    <property type="protein sequence ID" value="KAK0541708.1"/>
    <property type="molecule type" value="Genomic_DNA"/>
</dbReference>
<reference evidence="2" key="1">
    <citation type="journal article" date="2023" name="PhytoFront">
        <title>Draft Genome Resources of Seven Strains of Tilletia horrida, Causal Agent of Kernel Smut of Rice.</title>
        <authorList>
            <person name="Khanal S."/>
            <person name="Antony Babu S."/>
            <person name="Zhou X.G."/>
        </authorList>
    </citation>
    <scope>NUCLEOTIDE SEQUENCE</scope>
    <source>
        <strain evidence="2">TX6</strain>
    </source>
</reference>
<organism evidence="2 3">
    <name type="scientific">Tilletia horrida</name>
    <dbReference type="NCBI Taxonomy" id="155126"/>
    <lineage>
        <taxon>Eukaryota</taxon>
        <taxon>Fungi</taxon>
        <taxon>Dikarya</taxon>
        <taxon>Basidiomycota</taxon>
        <taxon>Ustilaginomycotina</taxon>
        <taxon>Exobasidiomycetes</taxon>
        <taxon>Tilletiales</taxon>
        <taxon>Tilletiaceae</taxon>
        <taxon>Tilletia</taxon>
    </lineage>
</organism>
<proteinExistence type="predicted"/>